<evidence type="ECO:0000313" key="2">
    <source>
        <dbReference type="Proteomes" id="UP000503447"/>
    </source>
</evidence>
<gene>
    <name evidence="1" type="ORF">FTUN_1617</name>
</gene>
<proteinExistence type="predicted"/>
<evidence type="ECO:0000313" key="1">
    <source>
        <dbReference type="EMBL" id="QJW94098.1"/>
    </source>
</evidence>
<dbReference type="KEGG" id="ftj:FTUN_1617"/>
<dbReference type="RefSeq" id="WP_171470174.1">
    <property type="nucleotide sequence ID" value="NZ_CP053452.2"/>
</dbReference>
<dbReference type="Proteomes" id="UP000503447">
    <property type="component" value="Chromosome"/>
</dbReference>
<protein>
    <submittedName>
        <fullName evidence="1">Uncharacterized protein</fullName>
    </submittedName>
</protein>
<organism evidence="1 2">
    <name type="scientific">Frigoriglobus tundricola</name>
    <dbReference type="NCBI Taxonomy" id="2774151"/>
    <lineage>
        <taxon>Bacteria</taxon>
        <taxon>Pseudomonadati</taxon>
        <taxon>Planctomycetota</taxon>
        <taxon>Planctomycetia</taxon>
        <taxon>Gemmatales</taxon>
        <taxon>Gemmataceae</taxon>
        <taxon>Frigoriglobus</taxon>
    </lineage>
</organism>
<reference evidence="2" key="1">
    <citation type="submission" date="2020-05" db="EMBL/GenBank/DDBJ databases">
        <title>Frigoriglobus tundricola gen. nov., sp. nov., a psychrotolerant cellulolytic planctomycete of the family Gemmataceae with two divergent copies of 16S rRNA gene.</title>
        <authorList>
            <person name="Kulichevskaya I.S."/>
            <person name="Ivanova A.A."/>
            <person name="Naumoff D.G."/>
            <person name="Beletsky A.V."/>
            <person name="Rijpstra W.I.C."/>
            <person name="Sinninghe Damste J.S."/>
            <person name="Mardanov A.V."/>
            <person name="Ravin N.V."/>
            <person name="Dedysh S.N."/>
        </authorList>
    </citation>
    <scope>NUCLEOTIDE SEQUENCE [LARGE SCALE GENOMIC DNA]</scope>
    <source>
        <strain evidence="2">PL17</strain>
    </source>
</reference>
<name>A0A6M5YJE7_9BACT</name>
<sequence length="146" mass="16372">MDYDLKRVAEYIRSAETEELLDRVTVYREGMEPAALDLMEGELDRRGVSVAQIAAHDAKQRTGAIMLSDGTARRCSFCDRPAVQQARGWHRLRLRVPFAALFIGRGSAPLGFSVPLFPRVFAYCSFHWRPPKESPADANLPHEPGS</sequence>
<dbReference type="AlphaFoldDB" id="A0A6M5YJE7"/>
<dbReference type="EMBL" id="CP053452">
    <property type="protein sequence ID" value="QJW94098.1"/>
    <property type="molecule type" value="Genomic_DNA"/>
</dbReference>
<keyword evidence="2" id="KW-1185">Reference proteome</keyword>
<accession>A0A6M5YJE7</accession>